<name>A0ABY9DGW0_VITVI</name>
<organism evidence="2 3">
    <name type="scientific">Vitis vinifera</name>
    <name type="common">Grape</name>
    <dbReference type="NCBI Taxonomy" id="29760"/>
    <lineage>
        <taxon>Eukaryota</taxon>
        <taxon>Viridiplantae</taxon>
        <taxon>Streptophyta</taxon>
        <taxon>Embryophyta</taxon>
        <taxon>Tracheophyta</taxon>
        <taxon>Spermatophyta</taxon>
        <taxon>Magnoliopsida</taxon>
        <taxon>eudicotyledons</taxon>
        <taxon>Gunneridae</taxon>
        <taxon>Pentapetalae</taxon>
        <taxon>rosids</taxon>
        <taxon>Vitales</taxon>
        <taxon>Vitaceae</taxon>
        <taxon>Viteae</taxon>
        <taxon>Vitis</taxon>
    </lineage>
</organism>
<feature type="region of interest" description="Disordered" evidence="1">
    <location>
        <begin position="1"/>
        <end position="20"/>
    </location>
</feature>
<dbReference type="Proteomes" id="UP001227230">
    <property type="component" value="Chromosome 16"/>
</dbReference>
<dbReference type="EMBL" id="CP126663">
    <property type="protein sequence ID" value="WKA06242.1"/>
    <property type="molecule type" value="Genomic_DNA"/>
</dbReference>
<protein>
    <submittedName>
        <fullName evidence="2">Uncharacterized protein</fullName>
    </submittedName>
</protein>
<keyword evidence="3" id="KW-1185">Reference proteome</keyword>
<accession>A0ABY9DGW0</accession>
<evidence type="ECO:0000256" key="1">
    <source>
        <dbReference type="SAM" id="MobiDB-lite"/>
    </source>
</evidence>
<evidence type="ECO:0000313" key="2">
    <source>
        <dbReference type="EMBL" id="WKA06242.1"/>
    </source>
</evidence>
<sequence>MDISSTSLGSLDNSCSSGSSHNNIRDGLNLISVKTSNKSHRCHGYADKPETNLKFLSELATRPWKSQHQVVEDIEKDMKGDDQAWHSLSSKNFVAPLIWFLKDARDVKAQIIGSQLLLAFISKSVVVDHT</sequence>
<gene>
    <name evidence="2" type="ORF">VitviT2T_024152</name>
</gene>
<evidence type="ECO:0000313" key="3">
    <source>
        <dbReference type="Proteomes" id="UP001227230"/>
    </source>
</evidence>
<proteinExistence type="predicted"/>
<reference evidence="2 3" key="1">
    <citation type="journal article" date="2023" name="Hortic Res">
        <title>The complete reference genome for grapevine (Vitis vinifera L.) genetics and breeding.</title>
        <authorList>
            <person name="Shi X."/>
            <person name="Cao S."/>
            <person name="Wang X."/>
            <person name="Huang S."/>
            <person name="Wang Y."/>
            <person name="Liu Z."/>
            <person name="Liu W."/>
            <person name="Leng X."/>
            <person name="Peng Y."/>
            <person name="Wang N."/>
            <person name="Wang Y."/>
            <person name="Ma Z."/>
            <person name="Xu X."/>
            <person name="Zhang F."/>
            <person name="Xue H."/>
            <person name="Zhong H."/>
            <person name="Wang Y."/>
            <person name="Zhang K."/>
            <person name="Velt A."/>
            <person name="Avia K."/>
            <person name="Holtgrawe D."/>
            <person name="Grimplet J."/>
            <person name="Matus J.T."/>
            <person name="Ware D."/>
            <person name="Wu X."/>
            <person name="Wang H."/>
            <person name="Liu C."/>
            <person name="Fang Y."/>
            <person name="Rustenholz C."/>
            <person name="Cheng Z."/>
            <person name="Xiao H."/>
            <person name="Zhou Y."/>
        </authorList>
    </citation>
    <scope>NUCLEOTIDE SEQUENCE [LARGE SCALE GENOMIC DNA]</scope>
    <source>
        <strain evidence="3">cv. Pinot noir / PN40024</strain>
        <tissue evidence="2">Leaf</tissue>
    </source>
</reference>